<dbReference type="GO" id="GO:0051301">
    <property type="term" value="P:cell division"/>
    <property type="evidence" value="ECO:0007669"/>
    <property type="project" value="InterPro"/>
</dbReference>
<dbReference type="EC" id="2.4.99.28" evidence="14"/>
<dbReference type="GO" id="GO:0009252">
    <property type="term" value="P:peptidoglycan biosynthetic process"/>
    <property type="evidence" value="ECO:0007669"/>
    <property type="project" value="UniProtKB-KW"/>
</dbReference>
<reference evidence="17 18" key="1">
    <citation type="journal article" date="2016" name="Nat. Commun.">
        <title>Thousands of microbial genomes shed light on interconnected biogeochemical processes in an aquifer system.</title>
        <authorList>
            <person name="Anantharaman K."/>
            <person name="Brown C.T."/>
            <person name="Hug L.A."/>
            <person name="Sharon I."/>
            <person name="Castelle C.J."/>
            <person name="Probst A.J."/>
            <person name="Thomas B.C."/>
            <person name="Singh A."/>
            <person name="Wilkins M.J."/>
            <person name="Karaoz U."/>
            <person name="Brodie E.L."/>
            <person name="Williams K.H."/>
            <person name="Hubbard S.S."/>
            <person name="Banfield J.F."/>
        </authorList>
    </citation>
    <scope>NUCLEOTIDE SEQUENCE [LARGE SCALE GENOMIC DNA]</scope>
</reference>
<evidence type="ECO:0000256" key="12">
    <source>
        <dbReference type="ARBA" id="ARBA00041185"/>
    </source>
</evidence>
<dbReference type="GO" id="GO:0005886">
    <property type="term" value="C:plasma membrane"/>
    <property type="evidence" value="ECO:0007669"/>
    <property type="project" value="TreeGrafter"/>
</dbReference>
<gene>
    <name evidence="17" type="ORF">A2930_00845</name>
</gene>
<dbReference type="GO" id="GO:0008360">
    <property type="term" value="P:regulation of cell shape"/>
    <property type="evidence" value="ECO:0007669"/>
    <property type="project" value="UniProtKB-KW"/>
</dbReference>
<comment type="subcellular location">
    <subcellularLocation>
        <location evidence="1">Membrane</location>
        <topology evidence="1">Multi-pass membrane protein</topology>
    </subcellularLocation>
</comment>
<dbReference type="Pfam" id="PF01098">
    <property type="entry name" value="FTSW_RODA_SPOVE"/>
    <property type="match status" value="1"/>
</dbReference>
<feature type="transmembrane region" description="Helical" evidence="16">
    <location>
        <begin position="264"/>
        <end position="289"/>
    </location>
</feature>
<dbReference type="GO" id="GO:0008955">
    <property type="term" value="F:peptidoglycan glycosyltransferase activity"/>
    <property type="evidence" value="ECO:0007669"/>
    <property type="project" value="UniProtKB-EC"/>
</dbReference>
<feature type="transmembrane region" description="Helical" evidence="16">
    <location>
        <begin position="187"/>
        <end position="204"/>
    </location>
</feature>
<evidence type="ECO:0000256" key="2">
    <source>
        <dbReference type="ARBA" id="ARBA00022676"/>
    </source>
</evidence>
<keyword evidence="3" id="KW-0808">Transferase</keyword>
<evidence type="ECO:0000256" key="16">
    <source>
        <dbReference type="SAM" id="Phobius"/>
    </source>
</evidence>
<evidence type="ECO:0000256" key="9">
    <source>
        <dbReference type="ARBA" id="ARBA00032370"/>
    </source>
</evidence>
<keyword evidence="2" id="KW-0328">Glycosyltransferase</keyword>
<proteinExistence type="inferred from homology"/>
<keyword evidence="5" id="KW-0133">Cell shape</keyword>
<dbReference type="PROSITE" id="PS00428">
    <property type="entry name" value="FTSW_RODA_SPOVE"/>
    <property type="match status" value="1"/>
</dbReference>
<feature type="transmembrane region" description="Helical" evidence="16">
    <location>
        <begin position="163"/>
        <end position="180"/>
    </location>
</feature>
<evidence type="ECO:0000256" key="3">
    <source>
        <dbReference type="ARBA" id="ARBA00022679"/>
    </source>
</evidence>
<dbReference type="InterPro" id="IPR018365">
    <property type="entry name" value="Cell_cycle_FtsW-rel_CS"/>
</dbReference>
<evidence type="ECO:0000256" key="13">
    <source>
        <dbReference type="ARBA" id="ARBA00041418"/>
    </source>
</evidence>
<evidence type="ECO:0000256" key="5">
    <source>
        <dbReference type="ARBA" id="ARBA00022960"/>
    </source>
</evidence>
<dbReference type="PANTHER" id="PTHR30474">
    <property type="entry name" value="CELL CYCLE PROTEIN"/>
    <property type="match status" value="1"/>
</dbReference>
<comment type="similarity">
    <text evidence="11">Belongs to the SEDS family. FtsW subfamily.</text>
</comment>
<evidence type="ECO:0000256" key="6">
    <source>
        <dbReference type="ARBA" id="ARBA00022984"/>
    </source>
</evidence>
<evidence type="ECO:0000256" key="15">
    <source>
        <dbReference type="ARBA" id="ARBA00049902"/>
    </source>
</evidence>
<keyword evidence="7 16" id="KW-1133">Transmembrane helix</keyword>
<accession>A0A1F5WZS7</accession>
<evidence type="ECO:0000256" key="10">
    <source>
        <dbReference type="ARBA" id="ARBA00033270"/>
    </source>
</evidence>
<feature type="transmembrane region" description="Helical" evidence="16">
    <location>
        <begin position="75"/>
        <end position="96"/>
    </location>
</feature>
<evidence type="ECO:0000256" key="4">
    <source>
        <dbReference type="ARBA" id="ARBA00022692"/>
    </source>
</evidence>
<evidence type="ECO:0000256" key="14">
    <source>
        <dbReference type="ARBA" id="ARBA00044770"/>
    </source>
</evidence>
<keyword evidence="4 16" id="KW-0812">Transmembrane</keyword>
<evidence type="ECO:0000256" key="11">
    <source>
        <dbReference type="ARBA" id="ARBA00038053"/>
    </source>
</evidence>
<dbReference type="Proteomes" id="UP000178114">
    <property type="component" value="Unassembled WGS sequence"/>
</dbReference>
<comment type="caution">
    <text evidence="17">The sequence shown here is derived from an EMBL/GenBank/DDBJ whole genome shotgun (WGS) entry which is preliminary data.</text>
</comment>
<feature type="transmembrane region" description="Helical" evidence="16">
    <location>
        <begin position="310"/>
        <end position="332"/>
    </location>
</feature>
<sequence length="364" mass="40483">MRIRDYDRIFFMLTSAIVISGLFILASASLSVSANRYGQSYYYLFHQIIYGIVPGLILFYLALRIPYKYLRNFALPLLLAAIFMMFLVFTPIGVYHGGAKRWITLFGFVTFQPSEFLKFAYIVYLSAWFETRTRELKSFKFGLLPFAIMTGFVASFLIMQPDIGTLGVLIVSIFALYFLSGGEMKQLGILAGAGAVVLALLIWIEPYRMDRFTTFLRPETNIQGSGYQINQALIAAGSGGLFGRGFGMSRQKFSYLPEPIGDSIFAVFAEETGFFGSIVFLALLLLFFVRGIKITRSAPDSFGRYLGAGLLFLIIFQAIINISAIIGLVPLTGIPLSFVSYGGSAMMITLMEIGVIFNISKQTN</sequence>
<evidence type="ECO:0000256" key="8">
    <source>
        <dbReference type="ARBA" id="ARBA00023136"/>
    </source>
</evidence>
<feature type="transmembrane region" description="Helical" evidence="16">
    <location>
        <begin position="139"/>
        <end position="157"/>
    </location>
</feature>
<feature type="transmembrane region" description="Helical" evidence="16">
    <location>
        <begin position="102"/>
        <end position="127"/>
    </location>
</feature>
<dbReference type="GO" id="GO:0015648">
    <property type="term" value="F:lipid-linked peptidoglycan transporter activity"/>
    <property type="evidence" value="ECO:0007669"/>
    <property type="project" value="TreeGrafter"/>
</dbReference>
<evidence type="ECO:0000313" key="17">
    <source>
        <dbReference type="EMBL" id="OGF81103.1"/>
    </source>
</evidence>
<comment type="catalytic activity">
    <reaction evidence="15">
        <text>[GlcNAc-(1-&gt;4)-Mur2Ac(oyl-L-Ala-gamma-D-Glu-L-Lys-D-Ala-D-Ala)](n)-di-trans,octa-cis-undecaprenyl diphosphate + beta-D-GlcNAc-(1-&gt;4)-Mur2Ac(oyl-L-Ala-gamma-D-Glu-L-Lys-D-Ala-D-Ala)-di-trans,octa-cis-undecaprenyl diphosphate = [GlcNAc-(1-&gt;4)-Mur2Ac(oyl-L-Ala-gamma-D-Glu-L-Lys-D-Ala-D-Ala)](n+1)-di-trans,octa-cis-undecaprenyl diphosphate + di-trans,octa-cis-undecaprenyl diphosphate + H(+)</text>
        <dbReference type="Rhea" id="RHEA:23708"/>
        <dbReference type="Rhea" id="RHEA-COMP:9602"/>
        <dbReference type="Rhea" id="RHEA-COMP:9603"/>
        <dbReference type="ChEBI" id="CHEBI:15378"/>
        <dbReference type="ChEBI" id="CHEBI:58405"/>
        <dbReference type="ChEBI" id="CHEBI:60033"/>
        <dbReference type="ChEBI" id="CHEBI:78435"/>
        <dbReference type="EC" id="2.4.99.28"/>
    </reaction>
</comment>
<keyword evidence="8 16" id="KW-0472">Membrane</keyword>
<dbReference type="AlphaFoldDB" id="A0A1F5WZS7"/>
<dbReference type="STRING" id="1798351.A2930_00845"/>
<protein>
    <recommendedName>
        <fullName evidence="12">Probable peptidoglycan glycosyltransferase FtsW</fullName>
        <ecNumber evidence="14">2.4.99.28</ecNumber>
    </recommendedName>
    <alternativeName>
        <fullName evidence="13">Cell division protein FtsW</fullName>
    </alternativeName>
    <alternativeName>
        <fullName evidence="10">Cell wall polymerase</fullName>
    </alternativeName>
    <alternativeName>
        <fullName evidence="9">Peptidoglycan polymerase</fullName>
    </alternativeName>
</protein>
<dbReference type="PANTHER" id="PTHR30474:SF2">
    <property type="entry name" value="PEPTIDOGLYCAN GLYCOSYLTRANSFERASE FTSW-RELATED"/>
    <property type="match status" value="1"/>
</dbReference>
<name>A0A1F5WZS7_9BACT</name>
<feature type="transmembrane region" description="Helical" evidence="16">
    <location>
        <begin position="338"/>
        <end position="359"/>
    </location>
</feature>
<evidence type="ECO:0000313" key="18">
    <source>
        <dbReference type="Proteomes" id="UP000178114"/>
    </source>
</evidence>
<feature type="transmembrane region" description="Helical" evidence="16">
    <location>
        <begin position="42"/>
        <end position="63"/>
    </location>
</feature>
<dbReference type="InterPro" id="IPR001182">
    <property type="entry name" value="FtsW/RodA"/>
</dbReference>
<evidence type="ECO:0000256" key="7">
    <source>
        <dbReference type="ARBA" id="ARBA00022989"/>
    </source>
</evidence>
<keyword evidence="6" id="KW-0573">Peptidoglycan synthesis</keyword>
<feature type="transmembrane region" description="Helical" evidence="16">
    <location>
        <begin position="9"/>
        <end position="30"/>
    </location>
</feature>
<organism evidence="17 18">
    <name type="scientific">Candidatus Giovannonibacteria bacterium RIFCSPLOWO2_01_FULL_45_34</name>
    <dbReference type="NCBI Taxonomy" id="1798351"/>
    <lineage>
        <taxon>Bacteria</taxon>
        <taxon>Candidatus Giovannoniibacteriota</taxon>
    </lineage>
</organism>
<dbReference type="GO" id="GO:0032153">
    <property type="term" value="C:cell division site"/>
    <property type="evidence" value="ECO:0007669"/>
    <property type="project" value="TreeGrafter"/>
</dbReference>
<dbReference type="EMBL" id="MFID01000018">
    <property type="protein sequence ID" value="OGF81103.1"/>
    <property type="molecule type" value="Genomic_DNA"/>
</dbReference>
<evidence type="ECO:0000256" key="1">
    <source>
        <dbReference type="ARBA" id="ARBA00004141"/>
    </source>
</evidence>